<dbReference type="Pfam" id="PF00004">
    <property type="entry name" value="AAA"/>
    <property type="match status" value="1"/>
</dbReference>
<dbReference type="PROSITE" id="PS50096">
    <property type="entry name" value="IQ"/>
    <property type="match status" value="1"/>
</dbReference>
<dbReference type="FunFam" id="1.10.8.60:FF:000064">
    <property type="entry name" value="IQ motif containing with AAA domain 1"/>
    <property type="match status" value="1"/>
</dbReference>
<dbReference type="AlphaFoldDB" id="A0A6J2PHN5"/>
<keyword evidence="4" id="KW-0732">Signal</keyword>
<dbReference type="Gene3D" id="1.10.8.60">
    <property type="match status" value="1"/>
</dbReference>
<dbReference type="SMART" id="SM00382">
    <property type="entry name" value="AAA"/>
    <property type="match status" value="1"/>
</dbReference>
<reference evidence="7" key="1">
    <citation type="submission" date="2025-08" db="UniProtKB">
        <authorList>
            <consortium name="RefSeq"/>
        </authorList>
    </citation>
    <scope>IDENTIFICATION</scope>
</reference>
<dbReference type="FunCoup" id="A0A6J2PHN5">
    <property type="interactions" value="415"/>
</dbReference>
<dbReference type="KEGG" id="cgob:115007052"/>
<feature type="domain" description="AAA+ ATPase" evidence="5">
    <location>
        <begin position="591"/>
        <end position="730"/>
    </location>
</feature>
<protein>
    <submittedName>
        <fullName evidence="7">LOW QUALITY PROTEIN: dynein regulatory complex protein 11</fullName>
    </submittedName>
</protein>
<name>A0A6J2PHN5_COTGO</name>
<keyword evidence="1" id="KW-0547">Nucleotide-binding</keyword>
<feature type="chain" id="PRO_5027098243" evidence="4">
    <location>
        <begin position="23"/>
        <end position="852"/>
    </location>
</feature>
<dbReference type="RefSeq" id="XP_029285588.1">
    <property type="nucleotide sequence ID" value="XM_029429728.1"/>
</dbReference>
<evidence type="ECO:0000256" key="1">
    <source>
        <dbReference type="ARBA" id="ARBA00022741"/>
    </source>
</evidence>
<feature type="compositionally biased region" description="Basic and acidic residues" evidence="3">
    <location>
        <begin position="377"/>
        <end position="403"/>
    </location>
</feature>
<evidence type="ECO:0000313" key="6">
    <source>
        <dbReference type="Proteomes" id="UP000504630"/>
    </source>
</evidence>
<feature type="region of interest" description="Disordered" evidence="3">
    <location>
        <begin position="486"/>
        <end position="512"/>
    </location>
</feature>
<dbReference type="InterPro" id="IPR027417">
    <property type="entry name" value="P-loop_NTPase"/>
</dbReference>
<feature type="compositionally biased region" description="Basic residues" evidence="3">
    <location>
        <begin position="493"/>
        <end position="509"/>
    </location>
</feature>
<dbReference type="GO" id="GO:0016887">
    <property type="term" value="F:ATP hydrolysis activity"/>
    <property type="evidence" value="ECO:0007669"/>
    <property type="project" value="InterPro"/>
</dbReference>
<proteinExistence type="predicted"/>
<dbReference type="InterPro" id="IPR003959">
    <property type="entry name" value="ATPase_AAA_core"/>
</dbReference>
<keyword evidence="2" id="KW-0067">ATP-binding</keyword>
<dbReference type="GeneID" id="115007052"/>
<organism evidence="6 7">
    <name type="scientific">Cottoperca gobio</name>
    <name type="common">Frogmouth</name>
    <name type="synonym">Aphritis gobio</name>
    <dbReference type="NCBI Taxonomy" id="56716"/>
    <lineage>
        <taxon>Eukaryota</taxon>
        <taxon>Metazoa</taxon>
        <taxon>Chordata</taxon>
        <taxon>Craniata</taxon>
        <taxon>Vertebrata</taxon>
        <taxon>Euteleostomi</taxon>
        <taxon>Actinopterygii</taxon>
        <taxon>Neopterygii</taxon>
        <taxon>Teleostei</taxon>
        <taxon>Neoteleostei</taxon>
        <taxon>Acanthomorphata</taxon>
        <taxon>Eupercaria</taxon>
        <taxon>Perciformes</taxon>
        <taxon>Notothenioidei</taxon>
        <taxon>Bovichtidae</taxon>
        <taxon>Cottoperca</taxon>
    </lineage>
</organism>
<evidence type="ECO:0000256" key="2">
    <source>
        <dbReference type="ARBA" id="ARBA00022840"/>
    </source>
</evidence>
<accession>A0A6J2PHN5</accession>
<evidence type="ECO:0000259" key="5">
    <source>
        <dbReference type="SMART" id="SM00382"/>
    </source>
</evidence>
<dbReference type="GO" id="GO:0005524">
    <property type="term" value="F:ATP binding"/>
    <property type="evidence" value="ECO:0007669"/>
    <property type="project" value="UniProtKB-KW"/>
</dbReference>
<feature type="region of interest" description="Disordered" evidence="3">
    <location>
        <begin position="377"/>
        <end position="413"/>
    </location>
</feature>
<dbReference type="PANTHER" id="PTHR14690">
    <property type="entry name" value="IQ MOTIF CONTAINING WITH AAA DOMAIN 1"/>
    <property type="match status" value="1"/>
</dbReference>
<feature type="region of interest" description="Disordered" evidence="3">
    <location>
        <begin position="828"/>
        <end position="852"/>
    </location>
</feature>
<evidence type="ECO:0000256" key="4">
    <source>
        <dbReference type="SAM" id="SignalP"/>
    </source>
</evidence>
<dbReference type="Proteomes" id="UP000504630">
    <property type="component" value="Chromosome 4"/>
</dbReference>
<feature type="signal peptide" evidence="4">
    <location>
        <begin position="1"/>
        <end position="22"/>
    </location>
</feature>
<dbReference type="InterPro" id="IPR003593">
    <property type="entry name" value="AAA+_ATPase"/>
</dbReference>
<evidence type="ECO:0000313" key="7">
    <source>
        <dbReference type="RefSeq" id="XP_029285588.1"/>
    </source>
</evidence>
<dbReference type="OrthoDB" id="3046016at2759"/>
<dbReference type="InParanoid" id="A0A6J2PHN5"/>
<evidence type="ECO:0000256" key="3">
    <source>
        <dbReference type="SAM" id="MobiDB-lite"/>
    </source>
</evidence>
<keyword evidence="6" id="KW-1185">Reference proteome</keyword>
<sequence>MHFSYISLVFNSVRFLFICLETLNIYCSLPGGRDMSQRTYNELWADAQLELSRLLTEELPVEPPRPEKDRVVFFQRLAVLFVRYIQIFRQLETVYDQVVHPQKRRVIRAILDGVIGRVLELKNEMVEKEFSEYHYMDDVLNDLKLTPADLEIPIPRYFIMDRTKELQQRKTMLADSLKMVEVAESPEPLMVKDMSQEKAIKIIQVAERARQGRLRAKLNEESRNMNWMYRTKEPGTATIEFATVCIQKVWRGYIQRKRTKIAREEEMIFLGMVMDPKYQVPCPAEISAQAYEACTRIKQEEHYEDYQKSLVAVTNQLRDVEGQEISKTMKDQIRQWFIECRDTTGSFPDYPDEEDGGSALIFAVKNPQQLMEEIAAKEEEEANNKPKGKEEKKEKGKKDKGKDDEEEEEAGLKMLPSAFLSDLEVDNKTCVDFWKTRNETRNFNQRHEVELIKDTKRKVIEAEIRVQVDEQMRQELAEWKLAVDKDKGGKTKGNAKKKKGSKSGKKKKKEKDLTADRTLESLCQELVEQGLLKQANNVRLQDYMGDYSYLGTTLRQNDIEPMPSLSDVRQVLSLYAILPLGSQVVHEKAPLIKAMLLAGPAGVGKKMLVHAICQETGANLFDLSPLNTAGKYPGKSGLAMMLHMVFKVARLLQPSVIWIEDAEKMFYKKVPKEEKELEPKRLKKDLPKSLKLIKGEDRVLIVGTTKDPLSADIKSLCKMYSKIILIPRPDYRSRYILWKQLIKMQGGDVTTTLDLSSLAKISDGYTPGHMVQVIQSTVTMRRIQQQAHRPLTAAEFVAPLAKIDPVFQEEEEALKNWYAKTPLGKKRIKAATGKEEEEAPVKGKDAKKKGKK</sequence>
<dbReference type="InterPro" id="IPR052267">
    <property type="entry name" value="N-DRC_Component"/>
</dbReference>
<gene>
    <name evidence="7" type="primary">LOC115007052</name>
</gene>
<dbReference type="PANTHER" id="PTHR14690:SF10">
    <property type="entry name" value="IQ AND AAA DOMAIN-CONTAINING PROTEIN-LIKE"/>
    <property type="match status" value="1"/>
</dbReference>
<dbReference type="Gene3D" id="3.40.50.300">
    <property type="entry name" value="P-loop containing nucleotide triphosphate hydrolases"/>
    <property type="match status" value="1"/>
</dbReference>
<dbReference type="SUPFAM" id="SSF52540">
    <property type="entry name" value="P-loop containing nucleoside triphosphate hydrolases"/>
    <property type="match status" value="1"/>
</dbReference>